<evidence type="ECO:0000313" key="1">
    <source>
        <dbReference type="EMBL" id="GMQ30786.1"/>
    </source>
</evidence>
<organism evidence="1 2">
    <name type="scientific">Algoriphagus confluentis</name>
    <dbReference type="NCBI Taxonomy" id="1697556"/>
    <lineage>
        <taxon>Bacteria</taxon>
        <taxon>Pseudomonadati</taxon>
        <taxon>Bacteroidota</taxon>
        <taxon>Cytophagia</taxon>
        <taxon>Cytophagales</taxon>
        <taxon>Cyclobacteriaceae</taxon>
        <taxon>Algoriphagus</taxon>
    </lineage>
</organism>
<dbReference type="InterPro" id="IPR024353">
    <property type="entry name" value="DUF3871"/>
</dbReference>
<gene>
    <name evidence="1" type="ORF">Aconfl_34290</name>
</gene>
<dbReference type="EMBL" id="BTPD01000012">
    <property type="protein sequence ID" value="GMQ30786.1"/>
    <property type="molecule type" value="Genomic_DNA"/>
</dbReference>
<dbReference type="Proteomes" id="UP001338309">
    <property type="component" value="Unassembled WGS sequence"/>
</dbReference>
<comment type="caution">
    <text evidence="1">The sequence shown here is derived from an EMBL/GenBank/DDBJ whole genome shotgun (WGS) entry which is preliminary data.</text>
</comment>
<accession>A0ABQ6PS17</accession>
<dbReference type="RefSeq" id="WP_338225494.1">
    <property type="nucleotide sequence ID" value="NZ_BTPD01000012.1"/>
</dbReference>
<proteinExistence type="predicted"/>
<dbReference type="Pfam" id="PF12987">
    <property type="entry name" value="DUF3871"/>
    <property type="match status" value="1"/>
</dbReference>
<name>A0ABQ6PS17_9BACT</name>
<evidence type="ECO:0000313" key="2">
    <source>
        <dbReference type="Proteomes" id="UP001338309"/>
    </source>
</evidence>
<sequence>MENLFPIIQNGVHNDPKKERYQRKPFIEANSLEVSLSHLQNGCIIPVFSKDNERTISHQEFIDITMIACSEALGGLMVEHPEIRVSHQIKGRTPNAIHKPVPELLESEKTIYYERMAFIARVPSIIETIGGNPITLTIGGVRSYNTENLYQKKSPEKFKVFIGFQNLVCCNLCVSSDGFIEEMKASNMEELFKKIYSFVESFQAEKQLVMMRQFSQYCLTDHQFAQFIGRCKLYQALPKMQKKLIPELSFNDSQFNTVVNDYYHDESFCKNELGDINLWKLYNLFTQANKSSYIDTFLQRNLNAIEITQGLVEALSSPVSKYDWFLS</sequence>
<keyword evidence="2" id="KW-1185">Reference proteome</keyword>
<reference evidence="1 2" key="1">
    <citation type="submission" date="2023-08" db="EMBL/GenBank/DDBJ databases">
        <title>Draft genome sequence of Algoriphagus confluentis.</title>
        <authorList>
            <person name="Takatani N."/>
            <person name="Hosokawa M."/>
            <person name="Sawabe T."/>
        </authorList>
    </citation>
    <scope>NUCLEOTIDE SEQUENCE [LARGE SCALE GENOMIC DNA]</scope>
    <source>
        <strain evidence="1 2">NBRC 111222</strain>
    </source>
</reference>
<protein>
    <submittedName>
        <fullName evidence="1">DUF3871 family protein</fullName>
    </submittedName>
</protein>